<dbReference type="AlphaFoldDB" id="A0A2H8TWT4"/>
<dbReference type="PANTHER" id="PTHR28052">
    <property type="entry name" value="UPF0545 PROTEIN C22ORF39"/>
    <property type="match status" value="1"/>
</dbReference>
<dbReference type="OrthoDB" id="5946508at2759"/>
<sequence length="139" mass="16754">MNDENTDAKSKDLDLWMIRPCEIYNNEYSECTSISSRLHQMFVHGSTIDCNYWHEDYTNCLKWKNYKNIQAAETLVNSEKMRRRNRWKTFYANDVWKNRTSPPENWNDPLPDYITQRQQNSTLKDSFDETNNKSFCSIM</sequence>
<evidence type="ECO:0000256" key="1">
    <source>
        <dbReference type="ARBA" id="ARBA00006412"/>
    </source>
</evidence>
<dbReference type="GO" id="GO:0043083">
    <property type="term" value="C:synaptic cleft"/>
    <property type="evidence" value="ECO:0007669"/>
    <property type="project" value="UniProtKB-SubCell"/>
</dbReference>
<evidence type="ECO:0000256" key="3">
    <source>
        <dbReference type="ARBA" id="ARBA00044072"/>
    </source>
</evidence>
<dbReference type="PANTHER" id="PTHR28052:SF1">
    <property type="entry name" value="UPF0545 PROTEIN C22ORF39"/>
    <property type="match status" value="1"/>
</dbReference>
<dbReference type="EMBL" id="GFXV01006574">
    <property type="protein sequence ID" value="MBW18379.1"/>
    <property type="molecule type" value="Transcribed_RNA"/>
</dbReference>
<name>A0A2H8TWT4_9HEMI</name>
<dbReference type="Pfam" id="PF11326">
    <property type="entry name" value="PANTS-like"/>
    <property type="match status" value="1"/>
</dbReference>
<protein>
    <recommendedName>
        <fullName evidence="3">Synaptic plasticity regulator PANTS</fullName>
    </recommendedName>
    <alternativeName>
        <fullName evidence="4">Plasticity-associated neural transcript short</fullName>
    </alternativeName>
</protein>
<proteinExistence type="inferred from homology"/>
<gene>
    <name evidence="5" type="primary">CV039_1</name>
</gene>
<evidence type="ECO:0000256" key="4">
    <source>
        <dbReference type="ARBA" id="ARBA00044235"/>
    </source>
</evidence>
<evidence type="ECO:0000313" key="5">
    <source>
        <dbReference type="EMBL" id="MBW18379.1"/>
    </source>
</evidence>
<accession>A0A2H8TWT4</accession>
<reference evidence="5" key="1">
    <citation type="submission" date="2017-10" db="EMBL/GenBank/DDBJ databases">
        <title>Transcriptome Assembly of Sugarcane Aphid Adults.</title>
        <authorList>
            <person name="Scully E.D."/>
            <person name="Palmer N.A."/>
            <person name="Geib S.M."/>
            <person name="Sarath G."/>
            <person name="Sattler S.E."/>
        </authorList>
    </citation>
    <scope>NUCLEOTIDE SEQUENCE</scope>
    <source>
        <tissue evidence="5">Whole body</tissue>
    </source>
</reference>
<dbReference type="InterPro" id="IPR021475">
    <property type="entry name" value="Pants/Emi1-like"/>
</dbReference>
<comment type="subcellular location">
    <subcellularLocation>
        <location evidence="2">Synaptic cleft</location>
    </subcellularLocation>
</comment>
<organism evidence="5">
    <name type="scientific">Melanaphis sacchari</name>
    <dbReference type="NCBI Taxonomy" id="742174"/>
    <lineage>
        <taxon>Eukaryota</taxon>
        <taxon>Metazoa</taxon>
        <taxon>Ecdysozoa</taxon>
        <taxon>Arthropoda</taxon>
        <taxon>Hexapoda</taxon>
        <taxon>Insecta</taxon>
        <taxon>Pterygota</taxon>
        <taxon>Neoptera</taxon>
        <taxon>Paraneoptera</taxon>
        <taxon>Hemiptera</taxon>
        <taxon>Sternorrhyncha</taxon>
        <taxon>Aphidomorpha</taxon>
        <taxon>Aphidoidea</taxon>
        <taxon>Aphididae</taxon>
        <taxon>Aphidini</taxon>
        <taxon>Melanaphis</taxon>
    </lineage>
</organism>
<comment type="similarity">
    <text evidence="1">Belongs to the UPF0545 family.</text>
</comment>
<evidence type="ECO:0000256" key="2">
    <source>
        <dbReference type="ARBA" id="ARBA00043942"/>
    </source>
</evidence>